<dbReference type="PANTHER" id="PTHR30146:SF109">
    <property type="entry name" value="HTH-TYPE TRANSCRIPTIONAL REGULATOR GALS"/>
    <property type="match status" value="1"/>
</dbReference>
<dbReference type="InterPro" id="IPR046335">
    <property type="entry name" value="LacI/GalR-like_sensor"/>
</dbReference>
<dbReference type="InterPro" id="IPR010982">
    <property type="entry name" value="Lambda_DNA-bd_dom_sf"/>
</dbReference>
<dbReference type="Gene3D" id="3.40.50.2300">
    <property type="match status" value="2"/>
</dbReference>
<dbReference type="SUPFAM" id="SSF47413">
    <property type="entry name" value="lambda repressor-like DNA-binding domains"/>
    <property type="match status" value="1"/>
</dbReference>
<comment type="caution">
    <text evidence="5">The sequence shown here is derived from an EMBL/GenBank/DDBJ whole genome shotgun (WGS) entry which is preliminary data.</text>
</comment>
<evidence type="ECO:0000256" key="3">
    <source>
        <dbReference type="ARBA" id="ARBA00023163"/>
    </source>
</evidence>
<dbReference type="Proteomes" id="UP000315842">
    <property type="component" value="Unassembled WGS sequence"/>
</dbReference>
<dbReference type="SUPFAM" id="SSF53822">
    <property type="entry name" value="Periplasmic binding protein-like I"/>
    <property type="match status" value="1"/>
</dbReference>
<protein>
    <submittedName>
        <fullName evidence="5">LacI family transcriptional regulator</fullName>
    </submittedName>
</protein>
<dbReference type="InterPro" id="IPR028082">
    <property type="entry name" value="Peripla_BP_I"/>
</dbReference>
<dbReference type="Gene3D" id="1.10.260.40">
    <property type="entry name" value="lambda repressor-like DNA-binding domains"/>
    <property type="match status" value="1"/>
</dbReference>
<reference evidence="5 6" key="1">
    <citation type="submission" date="2019-06" db="EMBL/GenBank/DDBJ databases">
        <title>Whole genome shotgun sequence of Cellulomonas uda NBRC 3747.</title>
        <authorList>
            <person name="Hosoyama A."/>
            <person name="Uohara A."/>
            <person name="Ohji S."/>
            <person name="Ichikawa N."/>
        </authorList>
    </citation>
    <scope>NUCLEOTIDE SEQUENCE [LARGE SCALE GENOMIC DNA]</scope>
    <source>
        <strain evidence="5 6">NBRC 3747</strain>
    </source>
</reference>
<dbReference type="SMART" id="SM00354">
    <property type="entry name" value="HTH_LACI"/>
    <property type="match status" value="1"/>
</dbReference>
<dbReference type="Pfam" id="PF13377">
    <property type="entry name" value="Peripla_BP_3"/>
    <property type="match status" value="1"/>
</dbReference>
<keyword evidence="6" id="KW-1185">Reference proteome</keyword>
<dbReference type="GO" id="GO:0003700">
    <property type="term" value="F:DNA-binding transcription factor activity"/>
    <property type="evidence" value="ECO:0007669"/>
    <property type="project" value="TreeGrafter"/>
</dbReference>
<dbReference type="RefSeq" id="WP_094180544.1">
    <property type="nucleotide sequence ID" value="NZ_BJLP01000039.1"/>
</dbReference>
<proteinExistence type="predicted"/>
<keyword evidence="3" id="KW-0804">Transcription</keyword>
<accession>A0A4Y3KCZ2</accession>
<dbReference type="Pfam" id="PF00356">
    <property type="entry name" value="LacI"/>
    <property type="match status" value="1"/>
</dbReference>
<name>A0A4Y3KCZ2_CELUD</name>
<dbReference type="PROSITE" id="PS50932">
    <property type="entry name" value="HTH_LACI_2"/>
    <property type="match status" value="1"/>
</dbReference>
<organism evidence="5 6">
    <name type="scientific">Cellulomonas uda</name>
    <dbReference type="NCBI Taxonomy" id="1714"/>
    <lineage>
        <taxon>Bacteria</taxon>
        <taxon>Bacillati</taxon>
        <taxon>Actinomycetota</taxon>
        <taxon>Actinomycetes</taxon>
        <taxon>Micrococcales</taxon>
        <taxon>Cellulomonadaceae</taxon>
        <taxon>Cellulomonas</taxon>
    </lineage>
</organism>
<evidence type="ECO:0000313" key="6">
    <source>
        <dbReference type="Proteomes" id="UP000315842"/>
    </source>
</evidence>
<dbReference type="CDD" id="cd01392">
    <property type="entry name" value="HTH_LacI"/>
    <property type="match status" value="1"/>
</dbReference>
<evidence type="ECO:0000256" key="1">
    <source>
        <dbReference type="ARBA" id="ARBA00023015"/>
    </source>
</evidence>
<dbReference type="GO" id="GO:0000976">
    <property type="term" value="F:transcription cis-regulatory region binding"/>
    <property type="evidence" value="ECO:0007669"/>
    <property type="project" value="TreeGrafter"/>
</dbReference>
<dbReference type="InterPro" id="IPR000843">
    <property type="entry name" value="HTH_LacI"/>
</dbReference>
<sequence>MVVENSPLALAGDDRPTAPTLEQVAERAGVSRSTASRAINGGLRVSPDALAAVEAAVAELGYTPNRAARSLVTKRTDSIALVVPEPDERVLSDPFFAGTLNGLSAALADSDIQVVLVIARPGESERTVRYLRNGHVDGAIVVSHHRTDDLDRVLLSSRVPNVFVGRPLSVDPDDVHYVDTDNVAGGELAARHLIEHGTRRIATIAGPEDMSAGVDRLAGWRTAVRAAGLPDDAVLHGDFTLASGARLARELVERFPDVDGVFIASDLMAAGALAAFAELGKDVPGDIKVVGYDNIGVAASTTPPLTTVVQPVVSMARAAGQRLLAQLHGESLTRDPLIFAPELIVRASA</sequence>
<keyword evidence="2" id="KW-0238">DNA-binding</keyword>
<gene>
    <name evidence="5" type="ORF">CUD01_22660</name>
</gene>
<dbReference type="PANTHER" id="PTHR30146">
    <property type="entry name" value="LACI-RELATED TRANSCRIPTIONAL REPRESSOR"/>
    <property type="match status" value="1"/>
</dbReference>
<evidence type="ECO:0000256" key="2">
    <source>
        <dbReference type="ARBA" id="ARBA00023125"/>
    </source>
</evidence>
<evidence type="ECO:0000259" key="4">
    <source>
        <dbReference type="PROSITE" id="PS50932"/>
    </source>
</evidence>
<dbReference type="AlphaFoldDB" id="A0A4Y3KCZ2"/>
<dbReference type="EMBL" id="BJLP01000039">
    <property type="protein sequence ID" value="GEA81822.1"/>
    <property type="molecule type" value="Genomic_DNA"/>
</dbReference>
<evidence type="ECO:0000313" key="5">
    <source>
        <dbReference type="EMBL" id="GEA81822.1"/>
    </source>
</evidence>
<feature type="domain" description="HTH lacI-type" evidence="4">
    <location>
        <begin position="19"/>
        <end position="73"/>
    </location>
</feature>
<keyword evidence="1" id="KW-0805">Transcription regulation</keyword>
<dbReference type="CDD" id="cd06267">
    <property type="entry name" value="PBP1_LacI_sugar_binding-like"/>
    <property type="match status" value="1"/>
</dbReference>